<dbReference type="EMBL" id="CP054038">
    <property type="protein sequence ID" value="QKJ19062.1"/>
    <property type="molecule type" value="Genomic_DNA"/>
</dbReference>
<dbReference type="AlphaFoldDB" id="A0A7D4TMK0"/>
<gene>
    <name evidence="3" type="ORF">HQM25_06520</name>
</gene>
<sequence>MEPRTRFAIGGAATVVASVAVVCAVALTNSVALADTRGVAIGGTPLVVPRAVATPEPTATVDAPVASSATPTPTPEVSVAPAEPDASVEVVPAPAPHEVDAPEADAPETVEEIDLDAAAAAGRWAELREWAAAKGWSSGRIDAWIANLEKNFARSQEPATDRLGGADHIERRSAVDESEESQSRETPDQRD</sequence>
<evidence type="ECO:0000313" key="4">
    <source>
        <dbReference type="Proteomes" id="UP000502498"/>
    </source>
</evidence>
<organism evidence="3 4">
    <name type="scientific">Microbacterium hominis</name>
    <dbReference type="NCBI Taxonomy" id="162426"/>
    <lineage>
        <taxon>Bacteria</taxon>
        <taxon>Bacillati</taxon>
        <taxon>Actinomycetota</taxon>
        <taxon>Actinomycetes</taxon>
        <taxon>Micrococcales</taxon>
        <taxon>Microbacteriaceae</taxon>
        <taxon>Microbacterium</taxon>
    </lineage>
</organism>
<dbReference type="RefSeq" id="WP_172989503.1">
    <property type="nucleotide sequence ID" value="NZ_CP054038.1"/>
</dbReference>
<feature type="transmembrane region" description="Helical" evidence="2">
    <location>
        <begin position="7"/>
        <end position="27"/>
    </location>
</feature>
<keyword evidence="2" id="KW-0812">Transmembrane</keyword>
<feature type="region of interest" description="Disordered" evidence="1">
    <location>
        <begin position="155"/>
        <end position="191"/>
    </location>
</feature>
<evidence type="ECO:0000256" key="2">
    <source>
        <dbReference type="SAM" id="Phobius"/>
    </source>
</evidence>
<keyword evidence="2" id="KW-0472">Membrane</keyword>
<feature type="compositionally biased region" description="Basic and acidic residues" evidence="1">
    <location>
        <begin position="164"/>
        <end position="191"/>
    </location>
</feature>
<keyword evidence="2" id="KW-1133">Transmembrane helix</keyword>
<name>A0A7D4TMK0_9MICO</name>
<evidence type="ECO:0000313" key="3">
    <source>
        <dbReference type="EMBL" id="QKJ19062.1"/>
    </source>
</evidence>
<dbReference type="Proteomes" id="UP000502498">
    <property type="component" value="Chromosome"/>
</dbReference>
<accession>A0A7D4TMK0</accession>
<evidence type="ECO:0000256" key="1">
    <source>
        <dbReference type="SAM" id="MobiDB-lite"/>
    </source>
</evidence>
<proteinExistence type="predicted"/>
<reference evidence="3 4" key="1">
    <citation type="submission" date="2020-05" db="EMBL/GenBank/DDBJ databases">
        <title>Strain PA2F3 complete genome.</title>
        <authorList>
            <person name="Kim Y.-S."/>
            <person name="Kim S.-J."/>
            <person name="Jung H.-k."/>
            <person name="Kim S.-E."/>
            <person name="Kim K.-H."/>
        </authorList>
    </citation>
    <scope>NUCLEOTIDE SEQUENCE [LARGE SCALE GENOMIC DNA]</scope>
    <source>
        <strain evidence="3 4">PA2F3</strain>
    </source>
</reference>
<protein>
    <submittedName>
        <fullName evidence="3">Uncharacterized protein</fullName>
    </submittedName>
</protein>